<dbReference type="GO" id="GO:0006261">
    <property type="term" value="P:DNA-templated DNA replication"/>
    <property type="evidence" value="ECO:0007669"/>
    <property type="project" value="TreeGrafter"/>
</dbReference>
<keyword evidence="5" id="KW-0235">DNA replication</keyword>
<gene>
    <name evidence="11" type="ORF">SAMN02745195_01658</name>
</gene>
<reference evidence="12" key="1">
    <citation type="submission" date="2016-11" db="EMBL/GenBank/DDBJ databases">
        <authorList>
            <person name="Varghese N."/>
            <person name="Submissions S."/>
        </authorList>
    </citation>
    <scope>NUCLEOTIDE SEQUENCE [LARGE SCALE GENOMIC DNA]</scope>
    <source>
        <strain evidence="12">DSM 18761</strain>
    </source>
</reference>
<dbReference type="NCBIfam" id="TIGR01128">
    <property type="entry name" value="holA"/>
    <property type="match status" value="1"/>
</dbReference>
<comment type="similarity">
    <text evidence="7">Belongs to the DNA polymerase HolA subunit family.</text>
</comment>
<evidence type="ECO:0000256" key="5">
    <source>
        <dbReference type="ARBA" id="ARBA00022705"/>
    </source>
</evidence>
<evidence type="ECO:0000256" key="8">
    <source>
        <dbReference type="ARBA" id="ARBA00049244"/>
    </source>
</evidence>
<dbReference type="InterPro" id="IPR008921">
    <property type="entry name" value="DNA_pol3_clamp-load_cplx_C"/>
</dbReference>
<proteinExistence type="inferred from homology"/>
<evidence type="ECO:0000256" key="7">
    <source>
        <dbReference type="ARBA" id="ARBA00034754"/>
    </source>
</evidence>
<dbReference type="SUPFAM" id="SSF48019">
    <property type="entry name" value="post-AAA+ oligomerization domain-like"/>
    <property type="match status" value="1"/>
</dbReference>
<keyword evidence="6" id="KW-0239">DNA-directed DNA polymerase</keyword>
<comment type="catalytic activity">
    <reaction evidence="8">
        <text>DNA(n) + a 2'-deoxyribonucleoside 5'-triphosphate = DNA(n+1) + diphosphate</text>
        <dbReference type="Rhea" id="RHEA:22508"/>
        <dbReference type="Rhea" id="RHEA-COMP:17339"/>
        <dbReference type="Rhea" id="RHEA-COMP:17340"/>
        <dbReference type="ChEBI" id="CHEBI:33019"/>
        <dbReference type="ChEBI" id="CHEBI:61560"/>
        <dbReference type="ChEBI" id="CHEBI:173112"/>
        <dbReference type="EC" id="2.7.7.7"/>
    </reaction>
</comment>
<dbReference type="GO" id="GO:0003677">
    <property type="term" value="F:DNA binding"/>
    <property type="evidence" value="ECO:0007669"/>
    <property type="project" value="InterPro"/>
</dbReference>
<keyword evidence="3" id="KW-0808">Transferase</keyword>
<keyword evidence="12" id="KW-1185">Reference proteome</keyword>
<evidence type="ECO:0000313" key="12">
    <source>
        <dbReference type="Proteomes" id="UP000184127"/>
    </source>
</evidence>
<evidence type="ECO:0000259" key="10">
    <source>
        <dbReference type="Pfam" id="PF21694"/>
    </source>
</evidence>
<sequence length="339" mass="39245">MNYKELVESLKKDKIDNVYLFYGEERFLLLDALKRIKAKILMPETMDMNYVVIEKDSPEECMEAIIENCETLPLFCDYKLVVVKNEEEQLSKLGDKELKRLTNYLEEKVTSPQSSIVLVIIGGEKIDLRKKLYKFIEKIGKIVYFQRLSFEEAVNYAGYFLKKSGKKVKKSDVEYIVKSVGTDLYAIVNEIHKLVSYSDSEEIEMEKIREVLTINLQQNIFNLVSAIGRKREKEAYKVLYALLEKGEVPLIILSMIIRQMRLIAKIKSFEGKFVDKKTIASSLGVPYFVVEELTRQSKLFKKEDLEKAYKECLKCDIALKSGADSSLALEDLVKKLCKR</sequence>
<dbReference type="InterPro" id="IPR027417">
    <property type="entry name" value="P-loop_NTPase"/>
</dbReference>
<dbReference type="GO" id="GO:0009360">
    <property type="term" value="C:DNA polymerase III complex"/>
    <property type="evidence" value="ECO:0007669"/>
    <property type="project" value="InterPro"/>
</dbReference>
<dbReference type="Gene3D" id="3.40.50.300">
    <property type="entry name" value="P-loop containing nucleotide triphosphate hydrolases"/>
    <property type="match status" value="1"/>
</dbReference>
<dbReference type="EMBL" id="FQUR01000012">
    <property type="protein sequence ID" value="SHF00960.1"/>
    <property type="molecule type" value="Genomic_DNA"/>
</dbReference>
<evidence type="ECO:0000256" key="2">
    <source>
        <dbReference type="ARBA" id="ARBA00017703"/>
    </source>
</evidence>
<feature type="domain" description="DNA polymerase III delta N-terminal" evidence="9">
    <location>
        <begin position="19"/>
        <end position="143"/>
    </location>
</feature>
<evidence type="ECO:0000256" key="3">
    <source>
        <dbReference type="ARBA" id="ARBA00022679"/>
    </source>
</evidence>
<organism evidence="11 12">
    <name type="scientific">Thermoanaerobacter uzonensis DSM 18761</name>
    <dbReference type="NCBI Taxonomy" id="1123369"/>
    <lineage>
        <taxon>Bacteria</taxon>
        <taxon>Bacillati</taxon>
        <taxon>Bacillota</taxon>
        <taxon>Clostridia</taxon>
        <taxon>Thermoanaerobacterales</taxon>
        <taxon>Thermoanaerobacteraceae</taxon>
        <taxon>Thermoanaerobacter</taxon>
    </lineage>
</organism>
<dbReference type="InterPro" id="IPR048466">
    <property type="entry name" value="DNA_pol3_delta-like_C"/>
</dbReference>
<evidence type="ECO:0000256" key="1">
    <source>
        <dbReference type="ARBA" id="ARBA00012417"/>
    </source>
</evidence>
<dbReference type="PANTHER" id="PTHR34388">
    <property type="entry name" value="DNA POLYMERASE III SUBUNIT DELTA"/>
    <property type="match status" value="1"/>
</dbReference>
<name>A0A1M4Y5K9_9THEO</name>
<protein>
    <recommendedName>
        <fullName evidence="2">DNA polymerase III subunit delta</fullName>
        <ecNumber evidence="1">2.7.7.7</ecNumber>
    </recommendedName>
</protein>
<dbReference type="SUPFAM" id="SSF52540">
    <property type="entry name" value="P-loop containing nucleoside triphosphate hydrolases"/>
    <property type="match status" value="1"/>
</dbReference>
<dbReference type="EC" id="2.7.7.7" evidence="1"/>
<dbReference type="Pfam" id="PF21694">
    <property type="entry name" value="DNA_pol3_delta_C"/>
    <property type="match status" value="1"/>
</dbReference>
<feature type="domain" description="DNA polymerase III delta subunit-like C-terminal" evidence="10">
    <location>
        <begin position="217"/>
        <end position="334"/>
    </location>
</feature>
<dbReference type="Gene3D" id="1.10.8.60">
    <property type="match status" value="1"/>
</dbReference>
<dbReference type="InterPro" id="IPR005790">
    <property type="entry name" value="DNA_polIII_delta"/>
</dbReference>
<dbReference type="PANTHER" id="PTHR34388:SF1">
    <property type="entry name" value="DNA POLYMERASE III SUBUNIT DELTA"/>
    <property type="match status" value="1"/>
</dbReference>
<dbReference type="Gene3D" id="1.20.272.10">
    <property type="match status" value="1"/>
</dbReference>
<dbReference type="AlphaFoldDB" id="A0A1M4Y5K9"/>
<dbReference type="Proteomes" id="UP000184127">
    <property type="component" value="Unassembled WGS sequence"/>
</dbReference>
<accession>A0A1M4Y5K9</accession>
<keyword evidence="4" id="KW-0548">Nucleotidyltransferase</keyword>
<evidence type="ECO:0000256" key="4">
    <source>
        <dbReference type="ARBA" id="ARBA00022695"/>
    </source>
</evidence>
<evidence type="ECO:0000313" key="11">
    <source>
        <dbReference type="EMBL" id="SHF00960.1"/>
    </source>
</evidence>
<dbReference type="InterPro" id="IPR010372">
    <property type="entry name" value="DNA_pol3_delta_N"/>
</dbReference>
<evidence type="ECO:0000259" key="9">
    <source>
        <dbReference type="Pfam" id="PF06144"/>
    </source>
</evidence>
<dbReference type="RefSeq" id="WP_072968975.1">
    <property type="nucleotide sequence ID" value="NZ_FQUR01000012.1"/>
</dbReference>
<evidence type="ECO:0000256" key="6">
    <source>
        <dbReference type="ARBA" id="ARBA00022932"/>
    </source>
</evidence>
<dbReference type="GO" id="GO:0003887">
    <property type="term" value="F:DNA-directed DNA polymerase activity"/>
    <property type="evidence" value="ECO:0007669"/>
    <property type="project" value="UniProtKB-KW"/>
</dbReference>
<dbReference type="Pfam" id="PF06144">
    <property type="entry name" value="DNA_pol3_delta"/>
    <property type="match status" value="1"/>
</dbReference>